<dbReference type="InterPro" id="IPR036249">
    <property type="entry name" value="Thioredoxin-like_sf"/>
</dbReference>
<proteinExistence type="predicted"/>
<dbReference type="SUPFAM" id="SSF52833">
    <property type="entry name" value="Thioredoxin-like"/>
    <property type="match status" value="1"/>
</dbReference>
<dbReference type="Proteomes" id="UP000465031">
    <property type="component" value="Chromosome"/>
</dbReference>
<name>A0AAE6V5K6_9MICO</name>
<evidence type="ECO:0000259" key="1">
    <source>
        <dbReference type="Pfam" id="PF03190"/>
    </source>
</evidence>
<reference evidence="3" key="1">
    <citation type="submission" date="2019-12" db="EMBL/GenBank/DDBJ databases">
        <title>Complete and draft genome sequences of new strains and members of some known species of the genus Rathayibacter isolated from plants.</title>
        <authorList>
            <person name="Tarlachkov S.V."/>
            <person name="Starodumova I.P."/>
            <person name="Dorofeeva L.V."/>
            <person name="Prisyazhnaya N.V."/>
            <person name="Leyn S."/>
            <person name="Zlamal J."/>
            <person name="Elan M."/>
            <person name="Osterman A.L."/>
            <person name="Nadler S."/>
            <person name="Subbotin S.A."/>
            <person name="Evtushenko L.I."/>
        </authorList>
    </citation>
    <scope>NUCLEOTIDE SEQUENCE [LARGE SCALE GENOMIC DNA]</scope>
    <source>
        <strain evidence="3">VKM Ac-2761</strain>
    </source>
</reference>
<feature type="domain" description="Spermatogenesis-associated protein 20-like TRX" evidence="1">
    <location>
        <begin position="3"/>
        <end position="163"/>
    </location>
</feature>
<dbReference type="RefSeq" id="WP_132504504.1">
    <property type="nucleotide sequence ID" value="NZ_CP047186.1"/>
</dbReference>
<protein>
    <submittedName>
        <fullName evidence="2">DUF255 domain-containing protein</fullName>
    </submittedName>
</protein>
<sequence>MAERLRSSVSPYLRSHADNPVDWFPWGEEALAEAARRDVPVLVSIGYATCHWCHVMARESFSDPVLAARLNADFVAVKVDREEHPDVDTAYLAAASAFTRNLGWPLTVFATPAGEAFFAGTYFPPRAVGGVPAFSDVLDAVSEAWRERRDEVQATAGSLATALREAIAALPTASALPDDAALDAAVAGLAAEEDREHGGFGGAPKFPVAPVLGFLAGRDAGAALAERTLLALAASPLRDRDGGFFRYATRADWSEPHYERMLTDNAQLLDVASRLLGRAGVGSGELARVAEGVASFVLGTLQRPSGGFASAQDSESLVGGRRSEGGYYLAEDRSRLAPPPLDEKIVTGWNGLAIGALARAGRAFGREEWIVAAGRAADLLLDRHLDEGRVSVRASLDEEVSAARPALEDLGMLAGGLVQLALAEGRPRYAIAARALIDGALDAAEGPLPFALPGGGDRALAARGLLLAADPSEGATPSGLSATAEAAYELFLLTGEQRYRAAAEAVVAAVAPGALEQPMGFGAVLALASRLAEPVRQLVLVAPDEAGLTGLLSGARTSGLGVLAAVTDAGAREWASAGFELFEGRSSRDGLPTAYSCESFVCALPTTRLPDAIVTRS</sequence>
<dbReference type="GO" id="GO:0005975">
    <property type="term" value="P:carbohydrate metabolic process"/>
    <property type="evidence" value="ECO:0007669"/>
    <property type="project" value="InterPro"/>
</dbReference>
<dbReference type="PANTHER" id="PTHR42899:SF1">
    <property type="entry name" value="SPERMATOGENESIS-ASSOCIATED PROTEIN 20"/>
    <property type="match status" value="1"/>
</dbReference>
<dbReference type="Pfam" id="PF03190">
    <property type="entry name" value="Thioredox_DsbH"/>
    <property type="match status" value="1"/>
</dbReference>
<dbReference type="SUPFAM" id="SSF48208">
    <property type="entry name" value="Six-hairpin glycosidases"/>
    <property type="match status" value="1"/>
</dbReference>
<dbReference type="PIRSF" id="PIRSF006402">
    <property type="entry name" value="UCP006402_thioredoxin"/>
    <property type="match status" value="1"/>
</dbReference>
<dbReference type="InterPro" id="IPR008928">
    <property type="entry name" value="6-hairpin_glycosidase_sf"/>
</dbReference>
<organism evidence="2 3">
    <name type="scientific">Rathayibacter tanaceti</name>
    <dbReference type="NCBI Taxonomy" id="1671680"/>
    <lineage>
        <taxon>Bacteria</taxon>
        <taxon>Bacillati</taxon>
        <taxon>Actinomycetota</taxon>
        <taxon>Actinomycetes</taxon>
        <taxon>Micrococcales</taxon>
        <taxon>Microbacteriaceae</taxon>
        <taxon>Rathayibacter</taxon>
    </lineage>
</organism>
<dbReference type="Gene3D" id="3.40.30.10">
    <property type="entry name" value="Glutaredoxin"/>
    <property type="match status" value="1"/>
</dbReference>
<dbReference type="AlphaFoldDB" id="A0AAE6V5K6"/>
<dbReference type="PANTHER" id="PTHR42899">
    <property type="entry name" value="SPERMATOGENESIS-ASSOCIATED PROTEIN 20"/>
    <property type="match status" value="1"/>
</dbReference>
<gene>
    <name evidence="2" type="ORF">GSU10_04420</name>
</gene>
<dbReference type="InterPro" id="IPR004879">
    <property type="entry name" value="Ssp411-like_TRX"/>
</dbReference>
<dbReference type="EMBL" id="CP047186">
    <property type="protein sequence ID" value="QHC54963.1"/>
    <property type="molecule type" value="Genomic_DNA"/>
</dbReference>
<dbReference type="CDD" id="cd02955">
    <property type="entry name" value="SSP411"/>
    <property type="match status" value="1"/>
</dbReference>
<evidence type="ECO:0000313" key="2">
    <source>
        <dbReference type="EMBL" id="QHC54963.1"/>
    </source>
</evidence>
<accession>A0AAE6V5K6</accession>
<evidence type="ECO:0000313" key="3">
    <source>
        <dbReference type="Proteomes" id="UP000465031"/>
    </source>
</evidence>
<dbReference type="InterPro" id="IPR024705">
    <property type="entry name" value="Ssp411"/>
</dbReference>
<dbReference type="KEGG" id="rte:GSU10_04420"/>